<keyword evidence="10" id="KW-1015">Disulfide bond</keyword>
<dbReference type="EC" id="3.1.30.1" evidence="4"/>
<dbReference type="PANTHER" id="PTHR33146">
    <property type="entry name" value="ENDONUCLEASE 4"/>
    <property type="match status" value="1"/>
</dbReference>
<protein>
    <recommendedName>
        <fullName evidence="4">Aspergillus nuclease S1</fullName>
        <ecNumber evidence="4">3.1.30.1</ecNumber>
    </recommendedName>
</protein>
<evidence type="ECO:0000256" key="9">
    <source>
        <dbReference type="ARBA" id="ARBA00022801"/>
    </source>
</evidence>
<evidence type="ECO:0000256" key="6">
    <source>
        <dbReference type="ARBA" id="ARBA00022723"/>
    </source>
</evidence>
<evidence type="ECO:0000256" key="12">
    <source>
        <dbReference type="SAM" id="SignalP"/>
    </source>
</evidence>
<evidence type="ECO:0000256" key="11">
    <source>
        <dbReference type="ARBA" id="ARBA00023180"/>
    </source>
</evidence>
<feature type="signal peptide" evidence="12">
    <location>
        <begin position="1"/>
        <end position="23"/>
    </location>
</feature>
<dbReference type="CDD" id="cd11010">
    <property type="entry name" value="S1-P1_nuclease"/>
    <property type="match status" value="1"/>
</dbReference>
<gene>
    <name evidence="14" type="primary">LOC103489294</name>
</gene>
<feature type="chain" id="PRO_5010208089" description="Aspergillus nuclease S1" evidence="12">
    <location>
        <begin position="24"/>
        <end position="288"/>
    </location>
</feature>
<dbReference type="InterPro" id="IPR008947">
    <property type="entry name" value="PLipase_C/P1_nuclease_dom_sf"/>
</dbReference>
<organism evidence="13 14">
    <name type="scientific">Cucumis melo</name>
    <name type="common">Muskmelon</name>
    <dbReference type="NCBI Taxonomy" id="3656"/>
    <lineage>
        <taxon>Eukaryota</taxon>
        <taxon>Viridiplantae</taxon>
        <taxon>Streptophyta</taxon>
        <taxon>Embryophyta</taxon>
        <taxon>Tracheophyta</taxon>
        <taxon>Spermatophyta</taxon>
        <taxon>Magnoliopsida</taxon>
        <taxon>eudicotyledons</taxon>
        <taxon>Gunneridae</taxon>
        <taxon>Pentapetalae</taxon>
        <taxon>rosids</taxon>
        <taxon>fabids</taxon>
        <taxon>Cucurbitales</taxon>
        <taxon>Cucurbitaceae</taxon>
        <taxon>Benincaseae</taxon>
        <taxon>Cucumis</taxon>
    </lineage>
</organism>
<keyword evidence="6" id="KW-0479">Metal-binding</keyword>
<dbReference type="GO" id="GO:0003676">
    <property type="term" value="F:nucleic acid binding"/>
    <property type="evidence" value="ECO:0007669"/>
    <property type="project" value="InterPro"/>
</dbReference>
<dbReference type="GO" id="GO:0046872">
    <property type="term" value="F:metal ion binding"/>
    <property type="evidence" value="ECO:0007669"/>
    <property type="project" value="UniProtKB-KW"/>
</dbReference>
<dbReference type="SUPFAM" id="SSF48537">
    <property type="entry name" value="Phospholipase C/P1 nuclease"/>
    <property type="match status" value="1"/>
</dbReference>
<proteinExistence type="inferred from homology"/>
<evidence type="ECO:0000256" key="5">
    <source>
        <dbReference type="ARBA" id="ARBA00022722"/>
    </source>
</evidence>
<dbReference type="GeneID" id="103489294"/>
<dbReference type="RefSeq" id="XP_008446611.1">
    <property type="nucleotide sequence ID" value="XM_008448389.3"/>
</dbReference>
<evidence type="ECO:0000256" key="2">
    <source>
        <dbReference type="ARBA" id="ARBA00009547"/>
    </source>
</evidence>
<comment type="catalytic activity">
    <reaction evidence="1">
        <text>Endonucleolytic cleavage to 5'-phosphomononucleotide and 5'-phosphooligonucleotide end-products.</text>
        <dbReference type="EC" id="3.1.30.1"/>
    </reaction>
</comment>
<dbReference type="Gene3D" id="1.10.575.10">
    <property type="entry name" value="P1 Nuclease"/>
    <property type="match status" value="1"/>
</dbReference>
<comment type="similarity">
    <text evidence="2">Belongs to the nuclease type I family.</text>
</comment>
<comment type="subunit">
    <text evidence="3">Monomer.</text>
</comment>
<evidence type="ECO:0000256" key="4">
    <source>
        <dbReference type="ARBA" id="ARBA00012562"/>
    </source>
</evidence>
<dbReference type="GO" id="GO:0000014">
    <property type="term" value="F:single-stranded DNA endodeoxyribonuclease activity"/>
    <property type="evidence" value="ECO:0007669"/>
    <property type="project" value="UniProtKB-ARBA"/>
</dbReference>
<reference evidence="14" key="1">
    <citation type="submission" date="2025-08" db="UniProtKB">
        <authorList>
            <consortium name="RefSeq"/>
        </authorList>
    </citation>
    <scope>IDENTIFICATION</scope>
    <source>
        <tissue evidence="14">Stem</tissue>
    </source>
</reference>
<keyword evidence="9" id="KW-0378">Hydrolase</keyword>
<dbReference type="FunFam" id="1.10.575.10:FF:000002">
    <property type="entry name" value="Endonuclease 2"/>
    <property type="match status" value="1"/>
</dbReference>
<evidence type="ECO:0000313" key="14">
    <source>
        <dbReference type="RefSeq" id="XP_008446611.1"/>
    </source>
</evidence>
<keyword evidence="5" id="KW-0540">Nuclease</keyword>
<evidence type="ECO:0000256" key="3">
    <source>
        <dbReference type="ARBA" id="ARBA00011245"/>
    </source>
</evidence>
<sequence>MEYCRFLMVAFLSLVFFFPVSFGWGIDGHFTVCKIAQSRLSKAAADAVQELLPEFAQGDLASVCIWADRVKFRYHWSSPLHFIDTPDSLCTYQYDRDCKDEAGEKGRCVAGAINNYTSQLLTYNTQPSNSEYNLTEALLFLSHFMGDIHQPLHVGFTGDRGGNTIDIHWYTRKQNLHHVWDSNIIETAEGKFYDFSVDGLVDAIQTNITNEWADQVEEWEKCGSDEVPCTEIYASESIQAACDWAYKGVSEGSTLAERYFASRVPVLNLRLAQGGVRLAAALNRIFGS</sequence>
<accession>A0A1S3BFG6</accession>
<dbReference type="GO" id="GO:0006308">
    <property type="term" value="P:DNA catabolic process"/>
    <property type="evidence" value="ECO:0007669"/>
    <property type="project" value="InterPro"/>
</dbReference>
<dbReference type="OrthoDB" id="441446at2759"/>
<dbReference type="AlphaFoldDB" id="A0A1S3BFG6"/>
<dbReference type="PANTHER" id="PTHR33146:SF27">
    <property type="entry name" value="ENDONUCLEASE 2"/>
    <property type="match status" value="1"/>
</dbReference>
<evidence type="ECO:0000313" key="13">
    <source>
        <dbReference type="Proteomes" id="UP001652600"/>
    </source>
</evidence>
<keyword evidence="11" id="KW-0325">Glycoprotein</keyword>
<dbReference type="SMR" id="A0A1S3BFG6"/>
<dbReference type="Pfam" id="PF02265">
    <property type="entry name" value="S1-P1_nuclease"/>
    <property type="match status" value="1"/>
</dbReference>
<evidence type="ECO:0000256" key="1">
    <source>
        <dbReference type="ARBA" id="ARBA00000245"/>
    </source>
</evidence>
<keyword evidence="13" id="KW-1185">Reference proteome</keyword>
<dbReference type="InParanoid" id="A0A1S3BFG6"/>
<dbReference type="GO" id="GO:0004521">
    <property type="term" value="F:RNA endonuclease activity"/>
    <property type="evidence" value="ECO:0007669"/>
    <property type="project" value="UniProtKB-ARBA"/>
</dbReference>
<dbReference type="Proteomes" id="UP001652600">
    <property type="component" value="Chromosome 10"/>
</dbReference>
<dbReference type="KEGG" id="cmo:103489294"/>
<keyword evidence="8 14" id="KW-0255">Endonuclease</keyword>
<evidence type="ECO:0000256" key="10">
    <source>
        <dbReference type="ARBA" id="ARBA00023157"/>
    </source>
</evidence>
<evidence type="ECO:0000256" key="7">
    <source>
        <dbReference type="ARBA" id="ARBA00022729"/>
    </source>
</evidence>
<keyword evidence="7 12" id="KW-0732">Signal</keyword>
<evidence type="ECO:0000256" key="8">
    <source>
        <dbReference type="ARBA" id="ARBA00022759"/>
    </source>
</evidence>
<dbReference type="eggNOG" id="ENOG502QRXU">
    <property type="taxonomic scope" value="Eukaryota"/>
</dbReference>
<dbReference type="InterPro" id="IPR003154">
    <property type="entry name" value="S1/P1nuclease"/>
</dbReference>
<name>A0A1S3BFG6_CUCME</name>